<dbReference type="GO" id="GO:0016301">
    <property type="term" value="F:kinase activity"/>
    <property type="evidence" value="ECO:0007669"/>
    <property type="project" value="UniProtKB-KW"/>
</dbReference>
<dbReference type="HOGENOM" id="CLU_1085734_0_0_1"/>
<dbReference type="SUPFAM" id="SSF56112">
    <property type="entry name" value="Protein kinase-like (PK-like)"/>
    <property type="match status" value="1"/>
</dbReference>
<feature type="region of interest" description="Disordered" evidence="1">
    <location>
        <begin position="1"/>
        <end position="66"/>
    </location>
</feature>
<dbReference type="OrthoDB" id="626167at2759"/>
<keyword evidence="2" id="KW-0418">Kinase</keyword>
<name>C6H451_AJECH</name>
<dbReference type="VEuPathDB" id="FungiDB:HCDG_00132"/>
<sequence length="256" mass="27245">MSNKEPPTPLVLTTSNTPNPLRLSAPSPLSALTPPLTPTTPTNTPASSGDQNPPKHQISVQRASDDGKLEGDLTALRKQKHLPLEFAYDLELQRDPGGSLIEYGCGAWSVVYNFTSSHDPSTTGLSPQGPSPSLSALSPPFAAPELLTVQSLKSTEVVQSKGSDVFSLAVTLLAAVTGDLLLHPGSSNMQRLAMSREGHRVLDHVRSGVHGSRLPIGGIVEKILSPAVVKDPETRIKPADWLRMIEDVIAAEDPHK</sequence>
<feature type="compositionally biased region" description="Low complexity" evidence="1">
    <location>
        <begin position="18"/>
        <end position="48"/>
    </location>
</feature>
<organism evidence="2 3">
    <name type="scientific">Ajellomyces capsulatus (strain H143)</name>
    <name type="common">Darling's disease fungus</name>
    <name type="synonym">Histoplasma capsulatum</name>
    <dbReference type="NCBI Taxonomy" id="544712"/>
    <lineage>
        <taxon>Eukaryota</taxon>
        <taxon>Fungi</taxon>
        <taxon>Dikarya</taxon>
        <taxon>Ascomycota</taxon>
        <taxon>Pezizomycotina</taxon>
        <taxon>Eurotiomycetes</taxon>
        <taxon>Eurotiomycetidae</taxon>
        <taxon>Onygenales</taxon>
        <taxon>Ajellomycetaceae</taxon>
        <taxon>Histoplasma</taxon>
    </lineage>
</organism>
<dbReference type="Gene3D" id="1.10.510.10">
    <property type="entry name" value="Transferase(Phosphotransferase) domain 1"/>
    <property type="match status" value="1"/>
</dbReference>
<protein>
    <submittedName>
        <fullName evidence="2">Protein kinase</fullName>
    </submittedName>
</protein>
<accession>C6H451</accession>
<dbReference type="STRING" id="544712.C6H451"/>
<evidence type="ECO:0000256" key="1">
    <source>
        <dbReference type="SAM" id="MobiDB-lite"/>
    </source>
</evidence>
<dbReference type="eggNOG" id="KOG0581">
    <property type="taxonomic scope" value="Eukaryota"/>
</dbReference>
<evidence type="ECO:0000313" key="2">
    <source>
        <dbReference type="EMBL" id="EER44553.1"/>
    </source>
</evidence>
<evidence type="ECO:0000313" key="3">
    <source>
        <dbReference type="Proteomes" id="UP000002624"/>
    </source>
</evidence>
<proteinExistence type="predicted"/>
<reference evidence="3" key="1">
    <citation type="submission" date="2009-05" db="EMBL/GenBank/DDBJ databases">
        <title>The genome sequence of Ajellomyces capsulatus strain H143.</title>
        <authorList>
            <person name="Champion M."/>
            <person name="Cuomo C.A."/>
            <person name="Ma L.-J."/>
            <person name="Henn M.R."/>
            <person name="Sil A."/>
            <person name="Goldman B."/>
            <person name="Young S.K."/>
            <person name="Kodira C.D."/>
            <person name="Zeng Q."/>
            <person name="Koehrsen M."/>
            <person name="Alvarado L."/>
            <person name="Berlin A.M."/>
            <person name="Borenstein D."/>
            <person name="Chen Z."/>
            <person name="Engels R."/>
            <person name="Freedman E."/>
            <person name="Gellesch M."/>
            <person name="Goldberg J."/>
            <person name="Griggs A."/>
            <person name="Gujja S."/>
            <person name="Heiman D.I."/>
            <person name="Hepburn T.A."/>
            <person name="Howarth C."/>
            <person name="Jen D."/>
            <person name="Larson L."/>
            <person name="Lewis B."/>
            <person name="Mehta T."/>
            <person name="Park D."/>
            <person name="Pearson M."/>
            <person name="Roberts A."/>
            <person name="Saif S."/>
            <person name="Shea T.D."/>
            <person name="Shenoy N."/>
            <person name="Sisk P."/>
            <person name="Stolte C."/>
            <person name="Sykes S."/>
            <person name="Walk T."/>
            <person name="White J."/>
            <person name="Yandava C."/>
            <person name="Klein B."/>
            <person name="McEwen J.G."/>
            <person name="Puccia R."/>
            <person name="Goldman G.H."/>
            <person name="Felipe M.S."/>
            <person name="Nino-Vega G."/>
            <person name="San-Blas G."/>
            <person name="Taylor J.W."/>
            <person name="Mendoza L."/>
            <person name="Galagan J.E."/>
            <person name="Nusbaum C."/>
            <person name="Birren B.W."/>
        </authorList>
    </citation>
    <scope>NUCLEOTIDE SEQUENCE [LARGE SCALE GENOMIC DNA]</scope>
    <source>
        <strain evidence="3">H143</strain>
    </source>
</reference>
<keyword evidence="2" id="KW-0808">Transferase</keyword>
<dbReference type="AlphaFoldDB" id="C6H451"/>
<dbReference type="EMBL" id="GG692419">
    <property type="protein sequence ID" value="EER44553.1"/>
    <property type="molecule type" value="Genomic_DNA"/>
</dbReference>
<gene>
    <name evidence="2" type="ORF">HCDG_00132</name>
</gene>
<dbReference type="InterPro" id="IPR011009">
    <property type="entry name" value="Kinase-like_dom_sf"/>
</dbReference>
<dbReference type="Proteomes" id="UP000002624">
    <property type="component" value="Unassembled WGS sequence"/>
</dbReference>
<feature type="compositionally biased region" description="Polar residues" evidence="1">
    <location>
        <begin position="1"/>
        <end position="17"/>
    </location>
</feature>